<evidence type="ECO:0000313" key="1">
    <source>
        <dbReference type="EMBL" id="AXG74962.1"/>
    </source>
</evidence>
<dbReference type="RefSeq" id="WP_114678720.1">
    <property type="nucleotide sequence ID" value="NZ_CP031188.1"/>
</dbReference>
<dbReference type="Proteomes" id="UP000253951">
    <property type="component" value="Chromosome"/>
</dbReference>
<dbReference type="KEGG" id="fat:DVK85_12270"/>
<sequence length="108" mass="13002">MNKESVIYFKDYGFVYVYKNINRLFAWNRITKIIAYKVDLLTIDDIKLEIWDSDGGITISEEHGSWKNFTEKILNQYPEIDNEWYSKIVTLPFLRNETILYQRVIKPN</sequence>
<dbReference type="AlphaFoldDB" id="A0A345HEF2"/>
<organism evidence="1 2">
    <name type="scientific">Flavobacterium arcticum</name>
    <dbReference type="NCBI Taxonomy" id="1784713"/>
    <lineage>
        <taxon>Bacteria</taxon>
        <taxon>Pseudomonadati</taxon>
        <taxon>Bacteroidota</taxon>
        <taxon>Flavobacteriia</taxon>
        <taxon>Flavobacteriales</taxon>
        <taxon>Flavobacteriaceae</taxon>
        <taxon>Flavobacterium</taxon>
    </lineage>
</organism>
<keyword evidence="2" id="KW-1185">Reference proteome</keyword>
<accession>A0A345HEF2</accession>
<proteinExistence type="predicted"/>
<evidence type="ECO:0000313" key="2">
    <source>
        <dbReference type="Proteomes" id="UP000253951"/>
    </source>
</evidence>
<dbReference type="OrthoDB" id="1353806at2"/>
<gene>
    <name evidence="1" type="ORF">DVK85_12270</name>
</gene>
<dbReference type="EMBL" id="CP031188">
    <property type="protein sequence ID" value="AXG74962.1"/>
    <property type="molecule type" value="Genomic_DNA"/>
</dbReference>
<reference evidence="1 2" key="1">
    <citation type="submission" date="2018-07" db="EMBL/GenBank/DDBJ databases">
        <title>Complete genome sequence of Flavobacterium arcticum type strain SM1502T.</title>
        <authorList>
            <person name="Li Y."/>
            <person name="Li D.-D."/>
        </authorList>
    </citation>
    <scope>NUCLEOTIDE SEQUENCE [LARGE SCALE GENOMIC DNA]</scope>
    <source>
        <strain evidence="1 2">SM1502</strain>
    </source>
</reference>
<protein>
    <submittedName>
        <fullName evidence="1">Uncharacterized protein</fullName>
    </submittedName>
</protein>
<name>A0A345HEF2_9FLAO</name>